<protein>
    <submittedName>
        <fullName evidence="2">Class I SAM-dependent methyltransferase</fullName>
        <ecNumber evidence="2">2.1.1.-</ecNumber>
    </submittedName>
</protein>
<dbReference type="GO" id="GO:0032259">
    <property type="term" value="P:methylation"/>
    <property type="evidence" value="ECO:0007669"/>
    <property type="project" value="UniProtKB-KW"/>
</dbReference>
<evidence type="ECO:0000313" key="2">
    <source>
        <dbReference type="EMBL" id="WXB95178.1"/>
    </source>
</evidence>
<accession>A0ABZ2NBQ7</accession>
<proteinExistence type="predicted"/>
<keyword evidence="2" id="KW-0489">Methyltransferase</keyword>
<keyword evidence="2" id="KW-0808">Transferase</keyword>
<organism evidence="2 3">
    <name type="scientific">Metabacillus sediminis</name>
    <dbReference type="NCBI Taxonomy" id="3117746"/>
    <lineage>
        <taxon>Bacteria</taxon>
        <taxon>Bacillati</taxon>
        <taxon>Bacillota</taxon>
        <taxon>Bacilli</taxon>
        <taxon>Bacillales</taxon>
        <taxon>Bacillaceae</taxon>
        <taxon>Metabacillus</taxon>
    </lineage>
</organism>
<name>A0ABZ2NBQ7_9BACI</name>
<dbReference type="PANTHER" id="PTHR43591">
    <property type="entry name" value="METHYLTRANSFERASE"/>
    <property type="match status" value="1"/>
</dbReference>
<dbReference type="Pfam" id="PF08241">
    <property type="entry name" value="Methyltransf_11"/>
    <property type="match status" value="1"/>
</dbReference>
<dbReference type="CDD" id="cd02440">
    <property type="entry name" value="AdoMet_MTases"/>
    <property type="match status" value="1"/>
</dbReference>
<dbReference type="GO" id="GO:0008168">
    <property type="term" value="F:methyltransferase activity"/>
    <property type="evidence" value="ECO:0007669"/>
    <property type="project" value="UniProtKB-KW"/>
</dbReference>
<dbReference type="InterPro" id="IPR029063">
    <property type="entry name" value="SAM-dependent_MTases_sf"/>
</dbReference>
<evidence type="ECO:0000259" key="1">
    <source>
        <dbReference type="Pfam" id="PF08241"/>
    </source>
</evidence>
<dbReference type="EC" id="2.1.1.-" evidence="2"/>
<dbReference type="Gene3D" id="3.40.50.150">
    <property type="entry name" value="Vaccinia Virus protein VP39"/>
    <property type="match status" value="1"/>
</dbReference>
<dbReference type="InterPro" id="IPR013216">
    <property type="entry name" value="Methyltransf_11"/>
</dbReference>
<reference evidence="2 3" key="1">
    <citation type="submission" date="2024-02" db="EMBL/GenBank/DDBJ databases">
        <title>Seven novel Bacillus-like species.</title>
        <authorList>
            <person name="Liu G."/>
        </authorList>
    </citation>
    <scope>NUCLEOTIDE SEQUENCE [LARGE SCALE GENOMIC DNA]</scope>
    <source>
        <strain evidence="2 3">FJAT-52054</strain>
    </source>
</reference>
<evidence type="ECO:0000313" key="3">
    <source>
        <dbReference type="Proteomes" id="UP001377337"/>
    </source>
</evidence>
<gene>
    <name evidence="2" type="ORF">WCV65_11360</name>
</gene>
<sequence length="232" mass="25541">MPDYLNMISSLGIAGAHPGGLQLTKQVLSELNLPFPCRILDAGCGTGQTLLYLSGLGYDAAGIDADQRMVQKAKTRLSGDSVPVVQGSLEQMSFDSSRFEAVLCESVLSFTNLNASLNECRRVLTDGGILVAVEVTLEKPADPASFSEITGFYGFQALQTEDEWVSRFENSGFTNIRSLAKEDFTFDDEEPNHDVDMDDTVEPATFQILNRHQEMLQKYGTFLGYRVFLANK</sequence>
<keyword evidence="3" id="KW-1185">Reference proteome</keyword>
<dbReference type="EMBL" id="CP147407">
    <property type="protein sequence ID" value="WXB95178.1"/>
    <property type="molecule type" value="Genomic_DNA"/>
</dbReference>
<dbReference type="Proteomes" id="UP001377337">
    <property type="component" value="Chromosome"/>
</dbReference>
<feature type="domain" description="Methyltransferase type 11" evidence="1">
    <location>
        <begin position="40"/>
        <end position="131"/>
    </location>
</feature>
<dbReference type="RefSeq" id="WP_338776547.1">
    <property type="nucleotide sequence ID" value="NZ_CP147407.1"/>
</dbReference>
<dbReference type="SUPFAM" id="SSF53335">
    <property type="entry name" value="S-adenosyl-L-methionine-dependent methyltransferases"/>
    <property type="match status" value="1"/>
</dbReference>